<accession>A0A249XWP3</accession>
<dbReference type="KEGG" id="vg:65109553"/>
<dbReference type="SUPFAM" id="SSF50017">
    <property type="entry name" value="gp9"/>
    <property type="match status" value="1"/>
</dbReference>
<evidence type="ECO:0000313" key="2">
    <source>
        <dbReference type="EMBL" id="ASZ76400.1"/>
    </source>
</evidence>
<keyword evidence="3" id="KW-1185">Reference proteome</keyword>
<name>A0A249XWP3_9CAUD</name>
<dbReference type="GO" id="GO:0019076">
    <property type="term" value="P:viral release from host cell"/>
    <property type="evidence" value="ECO:0007669"/>
    <property type="project" value="InterPro"/>
</dbReference>
<proteinExistence type="predicted"/>
<dbReference type="InterPro" id="IPR036240">
    <property type="entry name" value="Gp9-like_sf"/>
</dbReference>
<sequence length="70" mass="7734">MTELATIYVKVAKKTNENFKEIYHELGDDKILHSAGAWKTYTAKSGALTPQFGQSLALNTLEGPYKCNIA</sequence>
<feature type="domain" description="Baseplate structural protein Gp9/Gp10 N-terminal" evidence="1">
    <location>
        <begin position="12"/>
        <end position="60"/>
    </location>
</feature>
<evidence type="ECO:0000313" key="3">
    <source>
        <dbReference type="Proteomes" id="UP000257595"/>
    </source>
</evidence>
<reference evidence="2 3" key="1">
    <citation type="submission" date="2017-04" db="EMBL/GenBank/DDBJ databases">
        <title>Complete Genome Sequence of Lytic Bacteriophage PM2 Infecting Proteus mirabilis Isolates.</title>
        <authorList>
            <person name="Kim D."/>
            <person name="Kim Y.J."/>
            <person name="Han B.K."/>
            <person name="Kim H."/>
        </authorList>
    </citation>
    <scope>NUCLEOTIDE SEQUENCE [LARGE SCALE GENOMIC DNA]</scope>
</reference>
<dbReference type="RefSeq" id="YP_010092008.1">
    <property type="nucleotide sequence ID" value="NC_055727.1"/>
</dbReference>
<dbReference type="Proteomes" id="UP000257595">
    <property type="component" value="Segment"/>
</dbReference>
<dbReference type="InterPro" id="IPR008987">
    <property type="entry name" value="Baseplate_struct_prot_Gp9/10_N"/>
</dbReference>
<protein>
    <submittedName>
        <fullName evidence="2">Baseplate wedge subunit and tail pin</fullName>
    </submittedName>
</protein>
<dbReference type="EMBL" id="MF001355">
    <property type="protein sequence ID" value="ASZ76400.1"/>
    <property type="molecule type" value="Genomic_DNA"/>
</dbReference>
<organism evidence="2 3">
    <name type="scientific">Proteus phage PM2</name>
    <dbReference type="NCBI Taxonomy" id="2025809"/>
    <lineage>
        <taxon>Viruses</taxon>
        <taxon>Duplodnaviria</taxon>
        <taxon>Heunggongvirae</taxon>
        <taxon>Uroviricota</taxon>
        <taxon>Caudoviricetes</taxon>
        <taxon>Pantevenvirales</taxon>
        <taxon>Straboviridae</taxon>
        <taxon>Bragavirus</taxon>
        <taxon>Bragavirus pm2</taxon>
    </lineage>
</organism>
<dbReference type="GeneID" id="65109553"/>
<dbReference type="Pfam" id="PF07880">
    <property type="entry name" value="T4_gp9_10_N"/>
    <property type="match status" value="1"/>
</dbReference>
<evidence type="ECO:0000259" key="1">
    <source>
        <dbReference type="Pfam" id="PF07880"/>
    </source>
</evidence>